<gene>
    <name evidence="11" type="ORF">MKW98_013596</name>
</gene>
<dbReference type="InterPro" id="IPR027417">
    <property type="entry name" value="P-loop_NTPase"/>
</dbReference>
<evidence type="ECO:0000256" key="7">
    <source>
        <dbReference type="PROSITE-ProRule" id="PRU00552"/>
    </source>
</evidence>
<dbReference type="Proteomes" id="UP001202328">
    <property type="component" value="Unassembled WGS sequence"/>
</dbReference>
<dbReference type="PANTHER" id="PTHR47958">
    <property type="entry name" value="ATP-DEPENDENT RNA HELICASE DBP3"/>
    <property type="match status" value="1"/>
</dbReference>
<dbReference type="Gene3D" id="3.40.50.300">
    <property type="entry name" value="P-loop containing nucleotide triphosphate hydrolases"/>
    <property type="match status" value="2"/>
</dbReference>
<dbReference type="InterPro" id="IPR001650">
    <property type="entry name" value="Helicase_C-like"/>
</dbReference>
<evidence type="ECO:0000256" key="2">
    <source>
        <dbReference type="ARBA" id="ARBA00022741"/>
    </source>
</evidence>
<evidence type="ECO:0000256" key="3">
    <source>
        <dbReference type="ARBA" id="ARBA00022801"/>
    </source>
</evidence>
<reference evidence="11" key="1">
    <citation type="submission" date="2022-04" db="EMBL/GenBank/DDBJ databases">
        <title>A functionally conserved STORR gene fusion in Papaver species that diverged 16.8 million years ago.</title>
        <authorList>
            <person name="Catania T."/>
        </authorList>
    </citation>
    <scope>NUCLEOTIDE SEQUENCE</scope>
    <source>
        <strain evidence="11">S-188037</strain>
    </source>
</reference>
<keyword evidence="5" id="KW-0067">ATP-binding</keyword>
<dbReference type="InterPro" id="IPR014014">
    <property type="entry name" value="RNA_helicase_DEAD_Q_motif"/>
</dbReference>
<dbReference type="GO" id="GO:0003724">
    <property type="term" value="F:RNA helicase activity"/>
    <property type="evidence" value="ECO:0007669"/>
    <property type="project" value="UniProtKB-EC"/>
</dbReference>
<organism evidence="11 12">
    <name type="scientific">Papaver atlanticum</name>
    <dbReference type="NCBI Taxonomy" id="357466"/>
    <lineage>
        <taxon>Eukaryota</taxon>
        <taxon>Viridiplantae</taxon>
        <taxon>Streptophyta</taxon>
        <taxon>Embryophyta</taxon>
        <taxon>Tracheophyta</taxon>
        <taxon>Spermatophyta</taxon>
        <taxon>Magnoliopsida</taxon>
        <taxon>Ranunculales</taxon>
        <taxon>Papaveraceae</taxon>
        <taxon>Papaveroideae</taxon>
        <taxon>Papaver</taxon>
    </lineage>
</organism>
<feature type="short sequence motif" description="Q motif" evidence="7">
    <location>
        <begin position="88"/>
        <end position="117"/>
    </location>
</feature>
<dbReference type="Pfam" id="PF00271">
    <property type="entry name" value="Helicase_C"/>
    <property type="match status" value="1"/>
</dbReference>
<evidence type="ECO:0000256" key="4">
    <source>
        <dbReference type="ARBA" id="ARBA00022806"/>
    </source>
</evidence>
<dbReference type="CDD" id="cd18787">
    <property type="entry name" value="SF2_C_DEAD"/>
    <property type="match status" value="1"/>
</dbReference>
<keyword evidence="2" id="KW-0547">Nucleotide-binding</keyword>
<evidence type="ECO:0000313" key="12">
    <source>
        <dbReference type="Proteomes" id="UP001202328"/>
    </source>
</evidence>
<dbReference type="InterPro" id="IPR011545">
    <property type="entry name" value="DEAD/DEAH_box_helicase_dom"/>
</dbReference>
<dbReference type="SMART" id="SM00487">
    <property type="entry name" value="DEXDc"/>
    <property type="match status" value="1"/>
</dbReference>
<dbReference type="Pfam" id="PF00270">
    <property type="entry name" value="DEAD"/>
    <property type="match status" value="1"/>
</dbReference>
<dbReference type="PROSITE" id="PS51192">
    <property type="entry name" value="HELICASE_ATP_BIND_1"/>
    <property type="match status" value="1"/>
</dbReference>
<dbReference type="GO" id="GO:0016787">
    <property type="term" value="F:hydrolase activity"/>
    <property type="evidence" value="ECO:0007669"/>
    <property type="project" value="UniProtKB-KW"/>
</dbReference>
<evidence type="ECO:0000259" key="8">
    <source>
        <dbReference type="PROSITE" id="PS51192"/>
    </source>
</evidence>
<feature type="domain" description="Helicase C-terminal" evidence="9">
    <location>
        <begin position="321"/>
        <end position="472"/>
    </location>
</feature>
<feature type="domain" description="DEAD-box RNA helicase Q" evidence="10">
    <location>
        <begin position="88"/>
        <end position="117"/>
    </location>
</feature>
<evidence type="ECO:0000259" key="9">
    <source>
        <dbReference type="PROSITE" id="PS51194"/>
    </source>
</evidence>
<dbReference type="PROSITE" id="PS51194">
    <property type="entry name" value="HELICASE_CTER"/>
    <property type="match status" value="1"/>
</dbReference>
<accession>A0AAD4RYZ6</accession>
<protein>
    <recommendedName>
        <fullName evidence="1">RNA helicase</fullName>
        <ecNumber evidence="1">3.6.4.13</ecNumber>
    </recommendedName>
</protein>
<evidence type="ECO:0000256" key="6">
    <source>
        <dbReference type="ARBA" id="ARBA00022884"/>
    </source>
</evidence>
<evidence type="ECO:0000259" key="10">
    <source>
        <dbReference type="PROSITE" id="PS51195"/>
    </source>
</evidence>
<proteinExistence type="predicted"/>
<evidence type="ECO:0000256" key="5">
    <source>
        <dbReference type="ARBA" id="ARBA00022840"/>
    </source>
</evidence>
<name>A0AAD4RYZ6_9MAGN</name>
<keyword evidence="6" id="KW-0694">RNA-binding</keyword>
<comment type="caution">
    <text evidence="11">The sequence shown here is derived from an EMBL/GenBank/DDBJ whole genome shotgun (WGS) entry which is preliminary data.</text>
</comment>
<dbReference type="AlphaFoldDB" id="A0AAD4RYZ6"/>
<dbReference type="GO" id="GO:0005524">
    <property type="term" value="F:ATP binding"/>
    <property type="evidence" value="ECO:0007669"/>
    <property type="project" value="UniProtKB-KW"/>
</dbReference>
<dbReference type="SUPFAM" id="SSF52540">
    <property type="entry name" value="P-loop containing nucleoside triphosphate hydrolases"/>
    <property type="match status" value="1"/>
</dbReference>
<feature type="domain" description="Helicase ATP-binding" evidence="8">
    <location>
        <begin position="132"/>
        <end position="289"/>
    </location>
</feature>
<keyword evidence="4" id="KW-0347">Helicase</keyword>
<dbReference type="GO" id="GO:0003723">
    <property type="term" value="F:RNA binding"/>
    <property type="evidence" value="ECO:0007669"/>
    <property type="project" value="UniProtKB-KW"/>
</dbReference>
<evidence type="ECO:0000256" key="1">
    <source>
        <dbReference type="ARBA" id="ARBA00012552"/>
    </source>
</evidence>
<keyword evidence="12" id="KW-1185">Reference proteome</keyword>
<sequence length="483" mass="54752">MGDQFDFKQVTSLFGNNQSTKPEVKQYWSSFLQVVEENNTMSQDSSPLPNMLSLSINGTNSANNNNLEDPKPLEITTDTGNTWYESVARFEDMGLSEELLKGLYVEMRFNKPSKIQPVTLPMILKPPYKDLTTCFVLGMLSRVDVNLKAPQALCICPTRELAIQNLEVLRKMGNYTDIKSYCAIPMGSKSPDLPISKRMPLTQQVIIGTPGTIKKWISYKKLSLREIKILVFDEADHMLAEDGFRDDSTRIMRDIKASSAHCQVLLFSASFNDIVRNFISRVITEGNKLFVEREQLSLDVVKQYKVNCPDELAKIRIIKDKIFDLGEHLGQTVIFVHSRASASALHTELEDSGWECSIIHGAVDNDERDKIVKGFKEGLTKVLIATDLLARGFDQSQVNVVVNYDLPVIHDSPSEPDFDVYLHRCGRAGRFGRKGAVFNLLCTEKEFMLMHKIERHYGNHMAEIRNWNDNDEFCAALRAARLL</sequence>
<dbReference type="EMBL" id="JAJJMB010016912">
    <property type="protein sequence ID" value="KAI3843660.1"/>
    <property type="molecule type" value="Genomic_DNA"/>
</dbReference>
<dbReference type="EC" id="3.6.4.13" evidence="1"/>
<dbReference type="InterPro" id="IPR014001">
    <property type="entry name" value="Helicase_ATP-bd"/>
</dbReference>
<keyword evidence="3" id="KW-0378">Hydrolase</keyword>
<evidence type="ECO:0000313" key="11">
    <source>
        <dbReference type="EMBL" id="KAI3843660.1"/>
    </source>
</evidence>
<dbReference type="PROSITE" id="PS51195">
    <property type="entry name" value="Q_MOTIF"/>
    <property type="match status" value="1"/>
</dbReference>
<dbReference type="SMART" id="SM00490">
    <property type="entry name" value="HELICc"/>
    <property type="match status" value="1"/>
</dbReference>